<organism evidence="2 3">
    <name type="scientific">Rugamonas aquatica</name>
    <dbReference type="NCBI Taxonomy" id="2743357"/>
    <lineage>
        <taxon>Bacteria</taxon>
        <taxon>Pseudomonadati</taxon>
        <taxon>Pseudomonadota</taxon>
        <taxon>Betaproteobacteria</taxon>
        <taxon>Burkholderiales</taxon>
        <taxon>Oxalobacteraceae</taxon>
        <taxon>Telluria group</taxon>
        <taxon>Rugamonas</taxon>
    </lineage>
</organism>
<name>A0A6A7NDA6_9BURK</name>
<reference evidence="2 3" key="1">
    <citation type="submission" date="2019-10" db="EMBL/GenBank/DDBJ databases">
        <title>Two novel species isolated from a subtropical stream in China.</title>
        <authorList>
            <person name="Lu H."/>
        </authorList>
    </citation>
    <scope>NUCLEOTIDE SEQUENCE [LARGE SCALE GENOMIC DNA]</scope>
    <source>
        <strain evidence="2 3">FT29W</strain>
    </source>
</reference>
<evidence type="ECO:0000313" key="2">
    <source>
        <dbReference type="EMBL" id="MQA42357.1"/>
    </source>
</evidence>
<dbReference type="EMBL" id="WHUG01000020">
    <property type="protein sequence ID" value="MQA42357.1"/>
    <property type="molecule type" value="Genomic_DNA"/>
</dbReference>
<evidence type="ECO:0000259" key="1">
    <source>
        <dbReference type="Pfam" id="PF22150"/>
    </source>
</evidence>
<sequence length="184" mass="19444">MRARADMRGFTLLEILVAVLLLAVGIAGGVAMQLSALRARHQAAMLSQAAYVATGLAERMRANAVQMRLADGANPYLTLDYDALTEPLPPAPSSLCYGAACDAMQLAMFDLYETKMQVSMYLPAGRIRVCRDGGATLRWACGGSAGAPVVVKVGWHDRNPDGTPRKDAGGEFVPAVAYAVGATR</sequence>
<dbReference type="AlphaFoldDB" id="A0A6A7NDA6"/>
<dbReference type="Pfam" id="PF07963">
    <property type="entry name" value="N_methyl"/>
    <property type="match status" value="1"/>
</dbReference>
<dbReference type="InterPro" id="IPR012902">
    <property type="entry name" value="N_methyl_site"/>
</dbReference>
<comment type="caution">
    <text evidence="2">The sequence shown here is derived from an EMBL/GenBank/DDBJ whole genome shotgun (WGS) entry which is preliminary data.</text>
</comment>
<proteinExistence type="predicted"/>
<dbReference type="RefSeq" id="WP_328595954.1">
    <property type="nucleotide sequence ID" value="NZ_WHUG01000020.1"/>
</dbReference>
<keyword evidence="3" id="KW-1185">Reference proteome</keyword>
<evidence type="ECO:0000313" key="3">
    <source>
        <dbReference type="Proteomes" id="UP000440498"/>
    </source>
</evidence>
<dbReference type="NCBIfam" id="TIGR02523">
    <property type="entry name" value="type_IV_pilV"/>
    <property type="match status" value="1"/>
</dbReference>
<dbReference type="InterPro" id="IPR054402">
    <property type="entry name" value="Tt1218-like_dom"/>
</dbReference>
<dbReference type="InterPro" id="IPR013362">
    <property type="entry name" value="Pilus_4_PilV"/>
</dbReference>
<dbReference type="Proteomes" id="UP000440498">
    <property type="component" value="Unassembled WGS sequence"/>
</dbReference>
<dbReference type="NCBIfam" id="TIGR02532">
    <property type="entry name" value="IV_pilin_GFxxxE"/>
    <property type="match status" value="1"/>
</dbReference>
<protein>
    <submittedName>
        <fullName evidence="2">Type IV pilus modification protein PilV</fullName>
    </submittedName>
</protein>
<accession>A0A6A7NDA6</accession>
<feature type="domain" description="Type IV pilin Tt1218-like" evidence="1">
    <location>
        <begin position="31"/>
        <end position="111"/>
    </location>
</feature>
<dbReference type="Pfam" id="PF22150">
    <property type="entry name" value="Tt1218-like"/>
    <property type="match status" value="1"/>
</dbReference>
<gene>
    <name evidence="2" type="primary">pilV</name>
    <name evidence="2" type="ORF">GEV02_29890</name>
</gene>